<dbReference type="Proteomes" id="UP000030754">
    <property type="component" value="Unassembled WGS sequence"/>
</dbReference>
<feature type="region of interest" description="Disordered" evidence="1">
    <location>
        <begin position="482"/>
        <end position="521"/>
    </location>
</feature>
<keyword evidence="2" id="KW-0812">Transmembrane</keyword>
<evidence type="ECO:0008006" key="5">
    <source>
        <dbReference type="Google" id="ProtNLM"/>
    </source>
</evidence>
<evidence type="ECO:0000256" key="1">
    <source>
        <dbReference type="SAM" id="MobiDB-lite"/>
    </source>
</evidence>
<organism evidence="3 4">
    <name type="scientific">Eimeria necatrix</name>
    <dbReference type="NCBI Taxonomy" id="51315"/>
    <lineage>
        <taxon>Eukaryota</taxon>
        <taxon>Sar</taxon>
        <taxon>Alveolata</taxon>
        <taxon>Apicomplexa</taxon>
        <taxon>Conoidasida</taxon>
        <taxon>Coccidia</taxon>
        <taxon>Eucoccidiorida</taxon>
        <taxon>Eimeriorina</taxon>
        <taxon>Eimeriidae</taxon>
        <taxon>Eimeria</taxon>
    </lineage>
</organism>
<reference evidence="3" key="2">
    <citation type="submission" date="2013-10" db="EMBL/GenBank/DDBJ databases">
        <authorList>
            <person name="Aslett M."/>
        </authorList>
    </citation>
    <scope>NUCLEOTIDE SEQUENCE [LARGE SCALE GENOMIC DNA]</scope>
    <source>
        <strain evidence="3">Houghton</strain>
    </source>
</reference>
<evidence type="ECO:0000313" key="3">
    <source>
        <dbReference type="EMBL" id="CDJ68484.1"/>
    </source>
</evidence>
<dbReference type="GeneID" id="25475511"/>
<dbReference type="EMBL" id="HG725552">
    <property type="protein sequence ID" value="CDJ68484.1"/>
    <property type="molecule type" value="Genomic_DNA"/>
</dbReference>
<accession>U6N142</accession>
<feature type="region of interest" description="Disordered" evidence="1">
    <location>
        <begin position="665"/>
        <end position="695"/>
    </location>
</feature>
<reference evidence="3" key="1">
    <citation type="submission" date="2013-10" db="EMBL/GenBank/DDBJ databases">
        <title>Genomic analysis of the causative agents of coccidiosis in chickens.</title>
        <authorList>
            <person name="Reid A.J."/>
            <person name="Blake D."/>
            <person name="Billington K."/>
            <person name="Browne H."/>
            <person name="Dunn M."/>
            <person name="Hung S."/>
            <person name="Kawahara F."/>
            <person name="Miranda-Saavedra D."/>
            <person name="Mourier T."/>
            <person name="Nagra H."/>
            <person name="Otto T.D."/>
            <person name="Rawlings N."/>
            <person name="Sanchez A."/>
            <person name="Sanders M."/>
            <person name="Subramaniam C."/>
            <person name="Tay Y."/>
            <person name="Dear P."/>
            <person name="Doerig C."/>
            <person name="Gruber A."/>
            <person name="Parkinson J."/>
            <person name="Shirley M."/>
            <person name="Wan K.L."/>
            <person name="Berriman M."/>
            <person name="Tomley F."/>
            <person name="Pain A."/>
        </authorList>
    </citation>
    <scope>NUCLEOTIDE SEQUENCE [LARGE SCALE GENOMIC DNA]</scope>
    <source>
        <strain evidence="3">Houghton</strain>
    </source>
</reference>
<evidence type="ECO:0000256" key="2">
    <source>
        <dbReference type="SAM" id="Phobius"/>
    </source>
</evidence>
<proteinExistence type="predicted"/>
<keyword evidence="4" id="KW-1185">Reference proteome</keyword>
<dbReference type="VEuPathDB" id="ToxoDB:ENH_00053640"/>
<dbReference type="RefSeq" id="XP_013436951.1">
    <property type="nucleotide sequence ID" value="XM_013581497.1"/>
</dbReference>
<sequence length="695" mass="76727">MNSQYRNDLSSSRTTDQTVGSISFLQRKTEHSSFDDKFQIQSPSKKKLFSSPWTRHLGVAITFLAAAYLLLVCFHFIEARKLSAPQIRSLADRHDRSCDWDSAADDGDDRSRQGRGQQLSEEGLSLSQHEAHGGHEAEASGPGEVDVVASTGEGATGTRLGYWSQELARYHVREWSCRKLPEPVQRSLVDMFARMVRAARLCQSLLPMLTSAQRLQLTYQLMRLIALDLGAISLVREDIEPARQSVGDSLISLGLKCLEISGVDPTNETQRASIRQLIGLVEKLKQNRPLEEDFGPVTYRIKMANAMGTAGVVLKYCLGVLDRLHRRSYGQQPALPEAVFQQQLDVMKALYRVHSEHLARDAEVCAYIMRTQEQTGIHALLDSQHAALSNSPILKLVEMKNKIKEAVHSAGGLLKFQPPTPLRPEKLRDHSVSSVFAGDSEPTNVNPEAPHGMLAQQTLHKGFAEEPGRAFNSAAFSSSEYMHGGTAFPPPAVPQWSPGQPSHQGAEPDAQPLPQLESQPLDHQPDWVLSRTLGNSPSSWVPWLHAVHQPFQGPEHHHPREPSFPARSVDPVAPQFAHGGFSVGPVGRPAPAGGDTERFLAPTTQLLQRNQVESSARLQSPAAVPQTREYSLFGEQGTFPWSPFSLMSATSVEQQATAGRGWVGAQFQGMHDPSTDDLDESESRQRRGRLEFGHQ</sequence>
<feature type="compositionally biased region" description="Basic and acidic residues" evidence="1">
    <location>
        <begin position="129"/>
        <end position="138"/>
    </location>
</feature>
<feature type="compositionally biased region" description="Basic and acidic residues" evidence="1">
    <location>
        <begin position="681"/>
        <end position="695"/>
    </location>
</feature>
<keyword evidence="2" id="KW-1133">Transmembrane helix</keyword>
<evidence type="ECO:0000313" key="4">
    <source>
        <dbReference type="Proteomes" id="UP000030754"/>
    </source>
</evidence>
<name>U6N142_9EIME</name>
<dbReference type="OrthoDB" id="348183at2759"/>
<protein>
    <recommendedName>
        <fullName evidence="5">Transmembrane protein</fullName>
    </recommendedName>
</protein>
<gene>
    <name evidence="3" type="ORF">ENH_00053640</name>
</gene>
<feature type="region of interest" description="Disordered" evidence="1">
    <location>
        <begin position="97"/>
        <end position="150"/>
    </location>
</feature>
<dbReference type="AlphaFoldDB" id="U6N142"/>
<feature type="transmembrane region" description="Helical" evidence="2">
    <location>
        <begin position="57"/>
        <end position="77"/>
    </location>
</feature>
<keyword evidence="2" id="KW-0472">Membrane</keyword>